<keyword evidence="6 7" id="KW-0648">Protein biosynthesis</keyword>
<dbReference type="InterPro" id="IPR011400">
    <property type="entry name" value="EIF3B"/>
</dbReference>
<dbReference type="Pfam" id="PF08662">
    <property type="entry name" value="eIF2A"/>
    <property type="match status" value="2"/>
</dbReference>
<dbReference type="PROSITE" id="PS50102">
    <property type="entry name" value="RRM"/>
    <property type="match status" value="1"/>
</dbReference>
<dbReference type="HAMAP" id="MF_03001">
    <property type="entry name" value="eIF3b"/>
    <property type="match status" value="1"/>
</dbReference>
<dbReference type="GO" id="GO:0031369">
    <property type="term" value="F:translation initiation factor binding"/>
    <property type="evidence" value="ECO:0007669"/>
    <property type="project" value="InterPro"/>
</dbReference>
<dbReference type="InterPro" id="IPR034363">
    <property type="entry name" value="eIF3B_RRM"/>
</dbReference>
<dbReference type="GO" id="GO:0003723">
    <property type="term" value="F:RNA binding"/>
    <property type="evidence" value="ECO:0007669"/>
    <property type="project" value="UniProtKB-UniRule"/>
</dbReference>
<evidence type="ECO:0000256" key="3">
    <source>
        <dbReference type="ARBA" id="ARBA00022540"/>
    </source>
</evidence>
<keyword evidence="4" id="KW-0853">WD repeat</keyword>
<evidence type="ECO:0000256" key="1">
    <source>
        <dbReference type="ARBA" id="ARBA00004496"/>
    </source>
</evidence>
<dbReference type="InterPro" id="IPR013979">
    <property type="entry name" value="TIF_beta_prop-like"/>
</dbReference>
<comment type="similarity">
    <text evidence="7 8">Belongs to the eIF-3 subunit B family.</text>
</comment>
<sequence>MAAERIASRDDDDLQLDYTDLERKYAVKDFGLENFIVIDNIPAKVPESKLPKLTKVLGKLFGEAGPIKSDGLNVPLEGGATAGYAFVEYETPEAAANAIKILNGKRLDAKHMFVVNKLSDIERYATDSSITDTYNEPEKTEFKPREHLRSWLTDATGRDQLFIHVKDVINVFWYKRTESPKITGKIERVDLPAKWSPKGTYLATSYSFGIQLNGGPSFGTLAQFFHFNATFFDFSPNERYLVTFSKVPIGDSRENDPENPKTPFGEKDRGNQIVIWDILTQLPLRSFRHHASENTAIWPIFKWSSDSKYFARIISDQLAIYETPSMSLLDKKSVSIPGIVDFSFAPTSVTLKGRNLIPGAPIDPNKKGDQVLCYWTPEINNQAARVSIMTVPSKEVIRTRNLFSVADCRFHWQDESQYLCVKVDRYTRNKKQTFTNLEFFRMTERDIPLENIELKDTVVNFAWEPKGNKFITISRTDNSVASQTEGGSGNTSGLNNLAFYGLDEKKKVTSSSWKLLKLFEKRNTNSIFWSPKGQFAATSNFGPNVSTPVVEFWDTDFHTEKREGIVDNSNGINNIGSYEQYGLVNLEWDPSGRFVAAWSNKTQSSNYKIINFFGEEIHEKNLDHLRVVSWRPRPQSLLTEEEVSKTIKNLDKYSAQFDEEDAMDADAATKELITKRRAQFKQWKEFRERAVAKLRGLGLVPEEDLVKQNADDGELIEETFEEIIEESVEVVE</sequence>
<evidence type="ECO:0000259" key="9">
    <source>
        <dbReference type="PROSITE" id="PS50102"/>
    </source>
</evidence>
<keyword evidence="3 7" id="KW-0396">Initiation factor</keyword>
<dbReference type="GO" id="GO:0016282">
    <property type="term" value="C:eukaryotic 43S preinitiation complex"/>
    <property type="evidence" value="ECO:0007669"/>
    <property type="project" value="UniProtKB-UniRule"/>
</dbReference>
<dbReference type="SMART" id="SM00360">
    <property type="entry name" value="RRM"/>
    <property type="match status" value="1"/>
</dbReference>
<dbReference type="OrthoDB" id="10250414at2759"/>
<dbReference type="InterPro" id="IPR012677">
    <property type="entry name" value="Nucleotide-bd_a/b_plait_sf"/>
</dbReference>
<dbReference type="InterPro" id="IPR035979">
    <property type="entry name" value="RBD_domain_sf"/>
</dbReference>
<dbReference type="GO" id="GO:0005852">
    <property type="term" value="C:eukaryotic translation initiation factor 3 complex"/>
    <property type="evidence" value="ECO:0007669"/>
    <property type="project" value="UniProtKB-UniRule"/>
</dbReference>
<comment type="function">
    <text evidence="7">RNA-binding component of the eukaryotic translation initiation factor 3 (eIF-3) complex, which is involved in protein synthesis of a specialized repertoire of mRNAs and, together with other initiation factors, stimulates binding of mRNA and methionyl-tRNAi to the 40S ribosome. The eIF-3 complex specifically targets and initiates translation of a subset of mRNAs involved in cell proliferation.</text>
</comment>
<dbReference type="AlphaFoldDB" id="A0A5E8BKN8"/>
<proteinExistence type="inferred from homology"/>
<dbReference type="GO" id="GO:0001732">
    <property type="term" value="P:formation of cytoplasmic translation initiation complex"/>
    <property type="evidence" value="ECO:0007669"/>
    <property type="project" value="UniProtKB-UniRule"/>
</dbReference>
<comment type="function">
    <text evidence="8">Component of the eukaryotic translation initiation factor 3 (eIF-3) complex, which is involved in protein synthesis and, together with other initiation factors, stimulates binding of mRNA and methionyl-tRNAi to the 40S ribosome.</text>
</comment>
<dbReference type="Gene3D" id="3.30.70.330">
    <property type="match status" value="1"/>
</dbReference>
<evidence type="ECO:0000256" key="4">
    <source>
        <dbReference type="ARBA" id="ARBA00022574"/>
    </source>
</evidence>
<dbReference type="PANTHER" id="PTHR14068">
    <property type="entry name" value="EUKARYOTIC TRANSLATION INITIATION FACTOR 3 EIF3 -RELATED"/>
    <property type="match status" value="1"/>
</dbReference>
<evidence type="ECO:0000313" key="11">
    <source>
        <dbReference type="Proteomes" id="UP000398389"/>
    </source>
</evidence>
<evidence type="ECO:0000256" key="5">
    <source>
        <dbReference type="ARBA" id="ARBA00022884"/>
    </source>
</evidence>
<comment type="subcellular location">
    <subcellularLocation>
        <location evidence="1 7 8">Cytoplasm</location>
    </subcellularLocation>
</comment>
<dbReference type="FunFam" id="3.30.70.330:FF:000235">
    <property type="entry name" value="Eukaryotic translation initiation factor 3 subunit B"/>
    <property type="match status" value="1"/>
</dbReference>
<evidence type="ECO:0000256" key="7">
    <source>
        <dbReference type="HAMAP-Rule" id="MF_03001"/>
    </source>
</evidence>
<dbReference type="EMBL" id="CABVLU010000002">
    <property type="protein sequence ID" value="VVT50157.1"/>
    <property type="molecule type" value="Genomic_DNA"/>
</dbReference>
<keyword evidence="2 7" id="KW-0963">Cytoplasm</keyword>
<comment type="subunit">
    <text evidence="7 8">Component of the eukaryotic translation initiation factor 3 (eIF-3) complex.</text>
</comment>
<name>A0A5E8BKN8_9ASCO</name>
<dbReference type="GO" id="GO:0033290">
    <property type="term" value="C:eukaryotic 48S preinitiation complex"/>
    <property type="evidence" value="ECO:0007669"/>
    <property type="project" value="UniProtKB-UniRule"/>
</dbReference>
<evidence type="ECO:0000256" key="6">
    <source>
        <dbReference type="ARBA" id="ARBA00022917"/>
    </source>
</evidence>
<dbReference type="Proteomes" id="UP000398389">
    <property type="component" value="Unassembled WGS sequence"/>
</dbReference>
<dbReference type="SUPFAM" id="SSF54928">
    <property type="entry name" value="RNA-binding domain, RBD"/>
    <property type="match status" value="1"/>
</dbReference>
<dbReference type="CDD" id="cd12278">
    <property type="entry name" value="RRM_eIF3B"/>
    <property type="match status" value="1"/>
</dbReference>
<keyword evidence="11" id="KW-1185">Reference proteome</keyword>
<evidence type="ECO:0000256" key="8">
    <source>
        <dbReference type="PIRNR" id="PIRNR036424"/>
    </source>
</evidence>
<feature type="domain" description="RRM" evidence="9">
    <location>
        <begin position="34"/>
        <end position="114"/>
    </location>
</feature>
<gene>
    <name evidence="7" type="primary">PRT1</name>
    <name evidence="10" type="ORF">SAPINGB_P002629</name>
</gene>
<dbReference type="Pfam" id="PF00076">
    <property type="entry name" value="RRM_1"/>
    <property type="match status" value="1"/>
</dbReference>
<reference evidence="10 11" key="1">
    <citation type="submission" date="2019-09" db="EMBL/GenBank/DDBJ databases">
        <authorList>
            <person name="Brejova B."/>
        </authorList>
    </citation>
    <scope>NUCLEOTIDE SEQUENCE [LARGE SCALE GENOMIC DNA]</scope>
</reference>
<evidence type="ECO:0000313" key="10">
    <source>
        <dbReference type="EMBL" id="VVT50157.1"/>
    </source>
</evidence>
<dbReference type="GO" id="GO:0003743">
    <property type="term" value="F:translation initiation factor activity"/>
    <property type="evidence" value="ECO:0007669"/>
    <property type="project" value="UniProtKB-UniRule"/>
</dbReference>
<protein>
    <recommendedName>
        <fullName evidence="7">Eukaryotic translation initiation factor 3 subunit B</fullName>
        <shortName evidence="7">eIF3b</shortName>
    </recommendedName>
    <alternativeName>
        <fullName evidence="7">Eukaryotic translation initiation factor 3 90 kDa subunit homolog</fullName>
        <shortName evidence="7">eIF3 p90</shortName>
    </alternativeName>
    <alternativeName>
        <fullName evidence="7">Translation initiation factor eIF3, p90 subunit homolog</fullName>
    </alternativeName>
</protein>
<evidence type="ECO:0000256" key="2">
    <source>
        <dbReference type="ARBA" id="ARBA00022490"/>
    </source>
</evidence>
<accession>A0A5E8BKN8</accession>
<dbReference type="PIRSF" id="PIRSF036424">
    <property type="entry name" value="eIF3b"/>
    <property type="match status" value="1"/>
</dbReference>
<dbReference type="InterPro" id="IPR000504">
    <property type="entry name" value="RRM_dom"/>
</dbReference>
<keyword evidence="5 7" id="KW-0694">RNA-binding</keyword>
<dbReference type="SUPFAM" id="SSF82171">
    <property type="entry name" value="DPP6 N-terminal domain-like"/>
    <property type="match status" value="1"/>
</dbReference>
<dbReference type="PANTHER" id="PTHR14068:SF0">
    <property type="entry name" value="EUKARYOTIC TRANSLATION INITIATION FACTOR 3 SUBUNIT B"/>
    <property type="match status" value="1"/>
</dbReference>
<organism evidence="10 11">
    <name type="scientific">Magnusiomyces paraingens</name>
    <dbReference type="NCBI Taxonomy" id="2606893"/>
    <lineage>
        <taxon>Eukaryota</taxon>
        <taxon>Fungi</taxon>
        <taxon>Dikarya</taxon>
        <taxon>Ascomycota</taxon>
        <taxon>Saccharomycotina</taxon>
        <taxon>Dipodascomycetes</taxon>
        <taxon>Dipodascales</taxon>
        <taxon>Dipodascaceae</taxon>
        <taxon>Magnusiomyces</taxon>
    </lineage>
</organism>